<dbReference type="Pfam" id="PF00211">
    <property type="entry name" value="Guanylate_cyc"/>
    <property type="match status" value="1"/>
</dbReference>
<dbReference type="PANTHER" id="PTHR43081:SF17">
    <property type="entry name" value="BLL5647 PROTEIN"/>
    <property type="match status" value="1"/>
</dbReference>
<dbReference type="EC" id="4.6.1.1" evidence="7"/>
<evidence type="ECO:0000313" key="7">
    <source>
        <dbReference type="EMBL" id="QDS93747.1"/>
    </source>
</evidence>
<dbReference type="GO" id="GO:0035556">
    <property type="term" value="P:intracellular signal transduction"/>
    <property type="evidence" value="ECO:0007669"/>
    <property type="project" value="InterPro"/>
</dbReference>
<dbReference type="PROSITE" id="PS50125">
    <property type="entry name" value="GUANYLATE_CYCLASE_2"/>
    <property type="match status" value="1"/>
</dbReference>
<evidence type="ECO:0000313" key="8">
    <source>
        <dbReference type="Proteomes" id="UP000320672"/>
    </source>
</evidence>
<evidence type="ECO:0000256" key="1">
    <source>
        <dbReference type="ARBA" id="ARBA00004651"/>
    </source>
</evidence>
<dbReference type="SUPFAM" id="SSF55073">
    <property type="entry name" value="Nucleotide cyclase"/>
    <property type="match status" value="1"/>
</dbReference>
<keyword evidence="3 4" id="KW-0472">Membrane</keyword>
<sequence length="558" mass="60146">MCRTLIAKRKSTLPNDAIDPNFRGNSATFPPRPSTPDWTFSQRHGLIVVVLSPVVANFVGSVFNILYNSQQIEPLLSAQQMARFESCWQWFNMVIYPLAVILFLIPIIQLRPIHRDLIDGRSVSEDVLKTSQRKVVNLPWWFLAVASVGWLICIPVFPLALASLDEPLSSNVVVHLTTSFLIASLIAVTHSFFAVELVIQQTLFPVFFQTGTPANVPGTAPMTISQRGLMWSASAVVSPVLSLVLLILVPDATESAPAFALVVAAVAVSFGMATSLLLGRLVATPVLELKRASLAVAEGDFSAQIKTLRADEFGMLINQFNSMITGLAERERLQATFGRHVGREAAKQILAAQDGVDYKSASGTLGGTKQLISVMFADVRNFTAQSADAPVDDVIAGLNLMFGEAVKIVEKHDGMINKFLGDGFMAIFGSGGVPSSDRQHADAAVEAGCELLARIDALKEDFEKLGWSQMKIGVGINTGIAMVGSIGAPERHEYTAMGDTVNVAARVEALTKSTGYDLLITGTTYDALSTAKNFVELPRQNVKGKSTSLQIYGAVNCD</sequence>
<feature type="transmembrane region" description="Helical" evidence="4">
    <location>
        <begin position="87"/>
        <end position="108"/>
    </location>
</feature>
<feature type="domain" description="Guanylate cyclase" evidence="5">
    <location>
        <begin position="373"/>
        <end position="508"/>
    </location>
</feature>
<evidence type="ECO:0000259" key="5">
    <source>
        <dbReference type="PROSITE" id="PS50125"/>
    </source>
</evidence>
<dbReference type="Gene3D" id="6.10.340.10">
    <property type="match status" value="1"/>
</dbReference>
<evidence type="ECO:0000256" key="2">
    <source>
        <dbReference type="ARBA" id="ARBA00022475"/>
    </source>
</evidence>
<dbReference type="InterPro" id="IPR001054">
    <property type="entry name" value="A/G_cyclase"/>
</dbReference>
<dbReference type="GO" id="GO:0005886">
    <property type="term" value="C:plasma membrane"/>
    <property type="evidence" value="ECO:0007669"/>
    <property type="project" value="UniProtKB-SubCell"/>
</dbReference>
<feature type="transmembrane region" description="Helical" evidence="4">
    <location>
        <begin position="256"/>
        <end position="283"/>
    </location>
</feature>
<dbReference type="CDD" id="cd07302">
    <property type="entry name" value="CHD"/>
    <property type="match status" value="1"/>
</dbReference>
<dbReference type="InterPro" id="IPR050697">
    <property type="entry name" value="Adenylyl/Guanylyl_Cyclase_3/4"/>
</dbReference>
<gene>
    <name evidence="7" type="primary">cyaA_2</name>
    <name evidence="7" type="ORF">FF011L_25200</name>
</gene>
<dbReference type="CDD" id="cd06225">
    <property type="entry name" value="HAMP"/>
    <property type="match status" value="1"/>
</dbReference>
<evidence type="ECO:0000259" key="6">
    <source>
        <dbReference type="PROSITE" id="PS50885"/>
    </source>
</evidence>
<dbReference type="AlphaFoldDB" id="A0A517MG57"/>
<keyword evidence="4" id="KW-0812">Transmembrane</keyword>
<proteinExistence type="predicted"/>
<feature type="transmembrane region" description="Helical" evidence="4">
    <location>
        <begin position="180"/>
        <end position="199"/>
    </location>
</feature>
<comment type="subcellular location">
    <subcellularLocation>
        <location evidence="1">Cell membrane</location>
        <topology evidence="1">Multi-pass membrane protein</topology>
    </subcellularLocation>
</comment>
<dbReference type="GO" id="GO:0004016">
    <property type="term" value="F:adenylate cyclase activity"/>
    <property type="evidence" value="ECO:0007669"/>
    <property type="project" value="UniProtKB-EC"/>
</dbReference>
<dbReference type="PANTHER" id="PTHR43081">
    <property type="entry name" value="ADENYLATE CYCLASE, TERMINAL-DIFFERENTIATION SPECIFIC-RELATED"/>
    <property type="match status" value="1"/>
</dbReference>
<dbReference type="Proteomes" id="UP000320672">
    <property type="component" value="Chromosome"/>
</dbReference>
<dbReference type="GO" id="GO:0006171">
    <property type="term" value="P:cAMP biosynthetic process"/>
    <property type="evidence" value="ECO:0007669"/>
    <property type="project" value="TreeGrafter"/>
</dbReference>
<evidence type="ECO:0000256" key="4">
    <source>
        <dbReference type="SAM" id="Phobius"/>
    </source>
</evidence>
<dbReference type="Gene3D" id="3.30.70.1230">
    <property type="entry name" value="Nucleotide cyclase"/>
    <property type="match status" value="1"/>
</dbReference>
<dbReference type="SMART" id="SM00044">
    <property type="entry name" value="CYCc"/>
    <property type="match status" value="1"/>
</dbReference>
<keyword evidence="8" id="KW-1185">Reference proteome</keyword>
<protein>
    <submittedName>
        <fullName evidence="7">Adenylate cyclase 1</fullName>
        <ecNumber evidence="7">4.6.1.1</ecNumber>
    </submittedName>
</protein>
<dbReference type="InterPro" id="IPR003660">
    <property type="entry name" value="HAMP_dom"/>
</dbReference>
<reference evidence="7 8" key="1">
    <citation type="submission" date="2019-02" db="EMBL/GenBank/DDBJ databases">
        <title>Deep-cultivation of Planctomycetes and their phenomic and genomic characterization uncovers novel biology.</title>
        <authorList>
            <person name="Wiegand S."/>
            <person name="Jogler M."/>
            <person name="Boedeker C."/>
            <person name="Pinto D."/>
            <person name="Vollmers J."/>
            <person name="Rivas-Marin E."/>
            <person name="Kohn T."/>
            <person name="Peeters S.H."/>
            <person name="Heuer A."/>
            <person name="Rast P."/>
            <person name="Oberbeckmann S."/>
            <person name="Bunk B."/>
            <person name="Jeske O."/>
            <person name="Meyerdierks A."/>
            <person name="Storesund J.E."/>
            <person name="Kallscheuer N."/>
            <person name="Luecker S."/>
            <person name="Lage O.M."/>
            <person name="Pohl T."/>
            <person name="Merkel B.J."/>
            <person name="Hornburger P."/>
            <person name="Mueller R.-W."/>
            <person name="Bruemmer F."/>
            <person name="Labrenz M."/>
            <person name="Spormann A.M."/>
            <person name="Op den Camp H."/>
            <person name="Overmann J."/>
            <person name="Amann R."/>
            <person name="Jetten M.S.M."/>
            <person name="Mascher T."/>
            <person name="Medema M.H."/>
            <person name="Devos D.P."/>
            <person name="Kaster A.-K."/>
            <person name="Ovreas L."/>
            <person name="Rohde M."/>
            <person name="Galperin M.Y."/>
            <person name="Jogler C."/>
        </authorList>
    </citation>
    <scope>NUCLEOTIDE SEQUENCE [LARGE SCALE GENOMIC DNA]</scope>
    <source>
        <strain evidence="7 8">FF011L</strain>
    </source>
</reference>
<organism evidence="7 8">
    <name type="scientific">Roseimaritima multifibrata</name>
    <dbReference type="NCBI Taxonomy" id="1930274"/>
    <lineage>
        <taxon>Bacteria</taxon>
        <taxon>Pseudomonadati</taxon>
        <taxon>Planctomycetota</taxon>
        <taxon>Planctomycetia</taxon>
        <taxon>Pirellulales</taxon>
        <taxon>Pirellulaceae</taxon>
        <taxon>Roseimaritima</taxon>
    </lineage>
</organism>
<keyword evidence="4" id="KW-1133">Transmembrane helix</keyword>
<dbReference type="SMART" id="SM00304">
    <property type="entry name" value="HAMP"/>
    <property type="match status" value="1"/>
</dbReference>
<dbReference type="SUPFAM" id="SSF158472">
    <property type="entry name" value="HAMP domain-like"/>
    <property type="match status" value="1"/>
</dbReference>
<feature type="transmembrane region" description="Helical" evidence="4">
    <location>
        <begin position="138"/>
        <end position="160"/>
    </location>
</feature>
<keyword evidence="7" id="KW-0456">Lyase</keyword>
<name>A0A517MG57_9BACT</name>
<feature type="domain" description="HAMP" evidence="6">
    <location>
        <begin position="280"/>
        <end position="332"/>
    </location>
</feature>
<feature type="transmembrane region" description="Helical" evidence="4">
    <location>
        <begin position="229"/>
        <end position="250"/>
    </location>
</feature>
<dbReference type="KEGG" id="rml:FF011L_25200"/>
<evidence type="ECO:0000256" key="3">
    <source>
        <dbReference type="ARBA" id="ARBA00023136"/>
    </source>
</evidence>
<dbReference type="Pfam" id="PF00672">
    <property type="entry name" value="HAMP"/>
    <property type="match status" value="1"/>
</dbReference>
<dbReference type="InterPro" id="IPR029787">
    <property type="entry name" value="Nucleotide_cyclase"/>
</dbReference>
<feature type="transmembrane region" description="Helical" evidence="4">
    <location>
        <begin position="46"/>
        <end position="67"/>
    </location>
</feature>
<dbReference type="PROSITE" id="PS50885">
    <property type="entry name" value="HAMP"/>
    <property type="match status" value="1"/>
</dbReference>
<accession>A0A517MG57</accession>
<dbReference type="EMBL" id="CP036262">
    <property type="protein sequence ID" value="QDS93747.1"/>
    <property type="molecule type" value="Genomic_DNA"/>
</dbReference>
<keyword evidence="2" id="KW-1003">Cell membrane</keyword>